<dbReference type="STRING" id="1016849.A0A0D1X0C7"/>
<proteinExistence type="inferred from homology"/>
<evidence type="ECO:0000256" key="5">
    <source>
        <dbReference type="ARBA" id="ARBA00022722"/>
    </source>
</evidence>
<evidence type="ECO:0000313" key="12">
    <source>
        <dbReference type="EMBL" id="KIV80916.1"/>
    </source>
</evidence>
<accession>A0A0D1X0C7</accession>
<feature type="region of interest" description="Disordered" evidence="10">
    <location>
        <begin position="1"/>
        <end position="96"/>
    </location>
</feature>
<keyword evidence="7" id="KW-0269">Exonuclease</keyword>
<evidence type="ECO:0000313" key="13">
    <source>
        <dbReference type="Proteomes" id="UP000053599"/>
    </source>
</evidence>
<evidence type="ECO:0000256" key="2">
    <source>
        <dbReference type="ARBA" id="ARBA00010489"/>
    </source>
</evidence>
<evidence type="ECO:0000256" key="9">
    <source>
        <dbReference type="ARBA" id="ARBA00025599"/>
    </source>
</evidence>
<feature type="compositionally biased region" description="Polar residues" evidence="10">
    <location>
        <begin position="1"/>
        <end position="27"/>
    </location>
</feature>
<dbReference type="InterPro" id="IPR013520">
    <property type="entry name" value="Ribonucl_H"/>
</dbReference>
<keyword evidence="5" id="KW-0540">Nuclease</keyword>
<comment type="subcellular location">
    <subcellularLocation>
        <location evidence="1">Nucleus</location>
    </subcellularLocation>
</comment>
<evidence type="ECO:0000256" key="6">
    <source>
        <dbReference type="ARBA" id="ARBA00022801"/>
    </source>
</evidence>
<dbReference type="GO" id="GO:0006364">
    <property type="term" value="P:rRNA processing"/>
    <property type="evidence" value="ECO:0007669"/>
    <property type="project" value="UniProtKB-KW"/>
</dbReference>
<feature type="compositionally biased region" description="Polar residues" evidence="10">
    <location>
        <begin position="63"/>
        <end position="73"/>
    </location>
</feature>
<feature type="domain" description="Exonuclease" evidence="11">
    <location>
        <begin position="111"/>
        <end position="273"/>
    </location>
</feature>
<comment type="similarity">
    <text evidence="2">Belongs to the REXO4 family.</text>
</comment>
<keyword evidence="4" id="KW-0698">rRNA processing</keyword>
<dbReference type="PANTHER" id="PTHR12801">
    <property type="entry name" value="RNA EXONUCLEASE REXO1 / RECO3 FAMILY MEMBER-RELATED"/>
    <property type="match status" value="1"/>
</dbReference>
<evidence type="ECO:0000256" key="10">
    <source>
        <dbReference type="SAM" id="MobiDB-lite"/>
    </source>
</evidence>
<dbReference type="HOGENOM" id="CLU_022453_2_1_1"/>
<dbReference type="EMBL" id="KN846953">
    <property type="protein sequence ID" value="KIV80917.1"/>
    <property type="molecule type" value="Genomic_DNA"/>
</dbReference>
<dbReference type="Gene3D" id="3.30.420.10">
    <property type="entry name" value="Ribonuclease H-like superfamily/Ribonuclease H"/>
    <property type="match status" value="1"/>
</dbReference>
<dbReference type="InterPro" id="IPR036397">
    <property type="entry name" value="RNaseH_sf"/>
</dbReference>
<evidence type="ECO:0000256" key="4">
    <source>
        <dbReference type="ARBA" id="ARBA00022552"/>
    </source>
</evidence>
<protein>
    <recommendedName>
        <fullName evidence="3">RNA exonuclease 4</fullName>
    </recommendedName>
</protein>
<evidence type="ECO:0000259" key="11">
    <source>
        <dbReference type="SMART" id="SM00479"/>
    </source>
</evidence>
<gene>
    <name evidence="12" type="ORF">PV11_08382</name>
</gene>
<dbReference type="GO" id="GO:0008408">
    <property type="term" value="F:3'-5' exonuclease activity"/>
    <property type="evidence" value="ECO:0007669"/>
    <property type="project" value="InterPro"/>
</dbReference>
<dbReference type="OrthoDB" id="8191639at2759"/>
<evidence type="ECO:0000256" key="1">
    <source>
        <dbReference type="ARBA" id="ARBA00004123"/>
    </source>
</evidence>
<evidence type="ECO:0000256" key="3">
    <source>
        <dbReference type="ARBA" id="ARBA00016937"/>
    </source>
</evidence>
<dbReference type="InterPro" id="IPR047021">
    <property type="entry name" value="REXO1/3/4-like"/>
</dbReference>
<organism evidence="12 13">
    <name type="scientific">Exophiala sideris</name>
    <dbReference type="NCBI Taxonomy" id="1016849"/>
    <lineage>
        <taxon>Eukaryota</taxon>
        <taxon>Fungi</taxon>
        <taxon>Dikarya</taxon>
        <taxon>Ascomycota</taxon>
        <taxon>Pezizomycotina</taxon>
        <taxon>Eurotiomycetes</taxon>
        <taxon>Chaetothyriomycetidae</taxon>
        <taxon>Chaetothyriales</taxon>
        <taxon>Herpotrichiellaceae</taxon>
        <taxon>Exophiala</taxon>
    </lineage>
</organism>
<comment type="function">
    <text evidence="9">Exoribonuclease involved in ribosome biosynthesis. Involved in the processing of ITS1, the internal transcribed spacer localized between the 18S and 5.8S rRNAs.</text>
</comment>
<evidence type="ECO:0000256" key="7">
    <source>
        <dbReference type="ARBA" id="ARBA00022839"/>
    </source>
</evidence>
<dbReference type="GO" id="GO:0005634">
    <property type="term" value="C:nucleus"/>
    <property type="evidence" value="ECO:0007669"/>
    <property type="project" value="UniProtKB-SubCell"/>
</dbReference>
<dbReference type="InterPro" id="IPR037431">
    <property type="entry name" value="REX4_DEDDh_dom"/>
</dbReference>
<sequence>MDLLNLSSNWKKLQSTLPKSKPTQSSAKPAAQNGLKRKRGQSLGTSNKPSQGLLPRKRVRKGMSQNNTVSTRKGSIRDLETSDAGVRPRPADRAVSDQVNAGLSTSVEVGRYVAVDCEMVGVGPHPDRESALARVSIVNYNGDQVYDSYVLPQEDVTDWRTHVSGVEPKHMKYARSFQEVQTDVSNIIKDRILIGHHIRHDLDALMISHPQRDIRDTARHHPYRKTTGGGYPRLKILASELLGFEIQEGEHSSIEDARACILLFRKDKAAFEREHSKRWPKQVNTAPREDRDADGQDRKPTTKKKPKKKK</sequence>
<dbReference type="SUPFAM" id="SSF53098">
    <property type="entry name" value="Ribonuclease H-like"/>
    <property type="match status" value="1"/>
</dbReference>
<name>A0A0D1X0C7_9EURO</name>
<keyword evidence="8" id="KW-0539">Nucleus</keyword>
<dbReference type="CDD" id="cd06144">
    <property type="entry name" value="REX4_like"/>
    <property type="match status" value="1"/>
</dbReference>
<dbReference type="GO" id="GO:0000027">
    <property type="term" value="P:ribosomal large subunit assembly"/>
    <property type="evidence" value="ECO:0007669"/>
    <property type="project" value="TreeGrafter"/>
</dbReference>
<evidence type="ECO:0000256" key="8">
    <source>
        <dbReference type="ARBA" id="ARBA00023242"/>
    </source>
</evidence>
<keyword evidence="6" id="KW-0378">Hydrolase</keyword>
<dbReference type="Pfam" id="PF00929">
    <property type="entry name" value="RNase_T"/>
    <property type="match status" value="1"/>
</dbReference>
<dbReference type="SMART" id="SM00479">
    <property type="entry name" value="EXOIII"/>
    <property type="match status" value="1"/>
</dbReference>
<feature type="region of interest" description="Disordered" evidence="10">
    <location>
        <begin position="271"/>
        <end position="310"/>
    </location>
</feature>
<feature type="compositionally biased region" description="Basic and acidic residues" evidence="10">
    <location>
        <begin position="287"/>
        <end position="300"/>
    </location>
</feature>
<dbReference type="GO" id="GO:0003676">
    <property type="term" value="F:nucleic acid binding"/>
    <property type="evidence" value="ECO:0007669"/>
    <property type="project" value="InterPro"/>
</dbReference>
<reference evidence="12 13" key="1">
    <citation type="submission" date="2015-01" db="EMBL/GenBank/DDBJ databases">
        <title>The Genome Sequence of Exophiala sideris CBS121828.</title>
        <authorList>
            <consortium name="The Broad Institute Genomics Platform"/>
            <person name="Cuomo C."/>
            <person name="de Hoog S."/>
            <person name="Gorbushina A."/>
            <person name="Stielow B."/>
            <person name="Teixiera M."/>
            <person name="Abouelleil A."/>
            <person name="Chapman S.B."/>
            <person name="Priest M."/>
            <person name="Young S.K."/>
            <person name="Wortman J."/>
            <person name="Nusbaum C."/>
            <person name="Birren B."/>
        </authorList>
    </citation>
    <scope>NUCLEOTIDE SEQUENCE [LARGE SCALE GENOMIC DNA]</scope>
    <source>
        <strain evidence="12 13">CBS 121828</strain>
    </source>
</reference>
<dbReference type="PANTHER" id="PTHR12801:SF45">
    <property type="entry name" value="RNA EXONUCLEASE 4"/>
    <property type="match status" value="1"/>
</dbReference>
<dbReference type="Proteomes" id="UP000053599">
    <property type="component" value="Unassembled WGS sequence"/>
</dbReference>
<feature type="compositionally biased region" description="Basic residues" evidence="10">
    <location>
        <begin position="301"/>
        <end position="310"/>
    </location>
</feature>
<dbReference type="AlphaFoldDB" id="A0A0D1X0C7"/>
<dbReference type="InterPro" id="IPR012337">
    <property type="entry name" value="RNaseH-like_sf"/>
</dbReference>
<dbReference type="FunFam" id="3.30.420.10:FF:000007">
    <property type="entry name" value="Interferon-stimulated exonuclease gene 20"/>
    <property type="match status" value="1"/>
</dbReference>
<dbReference type="EMBL" id="KN846953">
    <property type="protein sequence ID" value="KIV80916.1"/>
    <property type="molecule type" value="Genomic_DNA"/>
</dbReference>